<dbReference type="Gene3D" id="3.40.50.2300">
    <property type="match status" value="2"/>
</dbReference>
<name>A0ABT7WI95_9FLAO</name>
<sequence length="718" mass="81361">MGIIMRFAQHWILLGILLLAFGCKAKAQQFRTHAVKQGETLESVAQQYQVSTQEILRFNKELTPDTALRPNTIIVIPSSGAQPVASGQQQTRVTDTTEIDKPIGFQSHRVRRKETLYSISRRYEVSEDRLKRYNPDLYSGSLQKGMMLRIPRYAPGTSPDPEAGEIELISYKVQPRETRWSIAHKFKITVDSLVKLNPELPDNTSYLAAGQELKLPKPAGSDIMEEAAILYTSFTVPPKQTLYSLSQEYGISREEILRLNPEIVEQGGLKEGMVLRLPEKQPESLPESEYVFYEVRPKQTQYSLTRQLGIGYADLLNANPEIASGLKAGMVLQIPRDKAMNLEVKNDLVLPPFSLKDSINTENIPRVLVLLPFRLDRLDLDDDEGTQKRIEQNNALQYSLGLYSGFLVALDSIAELGVSVDVKTLDTELSTEHVQNLMLREDLGAYSAILGPLSQESIKEVASKASELNVPVVAPLPIGQEIPMENLFYSFTPEARLRTHMLDFVKEQVNDEKILIISDQKNQDAEMQILETFPAATLVELREEEENISLDLEVLVSQLSQEAENWIFVETDDFKIASSVSSILNSANSDTTQIRMLTTHRNKAFENDVISVPHLSKLKFTFPSVTRESTTAAFARRYRRRFSGEPDRYAVRGFDLGMDMLLRLAYDLDLFKVADQIGEVTYTGNKFNYWKGWQTGYYNTASYILMYEDLQIKELKDP</sequence>
<feature type="domain" description="LysM" evidence="1">
    <location>
        <begin position="169"/>
        <end position="215"/>
    </location>
</feature>
<evidence type="ECO:0000313" key="2">
    <source>
        <dbReference type="EMBL" id="MDM9632621.1"/>
    </source>
</evidence>
<dbReference type="InterPro" id="IPR036779">
    <property type="entry name" value="LysM_dom_sf"/>
</dbReference>
<comment type="caution">
    <text evidence="2">The sequence shown here is derived from an EMBL/GenBank/DDBJ whole genome shotgun (WGS) entry which is preliminary data.</text>
</comment>
<dbReference type="Proteomes" id="UP001174839">
    <property type="component" value="Unassembled WGS sequence"/>
</dbReference>
<gene>
    <name evidence="2" type="ORF">QU605_14175</name>
</gene>
<dbReference type="SMART" id="SM00257">
    <property type="entry name" value="LysM"/>
    <property type="match status" value="5"/>
</dbReference>
<dbReference type="PROSITE" id="PS51257">
    <property type="entry name" value="PROKAR_LIPOPROTEIN"/>
    <property type="match status" value="1"/>
</dbReference>
<proteinExistence type="predicted"/>
<dbReference type="Pfam" id="PF01476">
    <property type="entry name" value="LysM"/>
    <property type="match status" value="5"/>
</dbReference>
<organism evidence="2 3">
    <name type="scientific">Robiginitalea aurantiaca</name>
    <dbReference type="NCBI Taxonomy" id="3056915"/>
    <lineage>
        <taxon>Bacteria</taxon>
        <taxon>Pseudomonadati</taxon>
        <taxon>Bacteroidota</taxon>
        <taxon>Flavobacteriia</taxon>
        <taxon>Flavobacteriales</taxon>
        <taxon>Flavobacteriaceae</taxon>
        <taxon>Robiginitalea</taxon>
    </lineage>
</organism>
<feature type="domain" description="LysM" evidence="1">
    <location>
        <begin position="291"/>
        <end position="334"/>
    </location>
</feature>
<keyword evidence="3" id="KW-1185">Reference proteome</keyword>
<dbReference type="PANTHER" id="PTHR33734">
    <property type="entry name" value="LYSM DOMAIN-CONTAINING GPI-ANCHORED PROTEIN 2"/>
    <property type="match status" value="1"/>
</dbReference>
<dbReference type="SUPFAM" id="SSF53822">
    <property type="entry name" value="Periplasmic binding protein-like I"/>
    <property type="match status" value="1"/>
</dbReference>
<dbReference type="InterPro" id="IPR018392">
    <property type="entry name" value="LysM"/>
</dbReference>
<dbReference type="PROSITE" id="PS51782">
    <property type="entry name" value="LYSM"/>
    <property type="match status" value="5"/>
</dbReference>
<accession>A0ABT7WI95</accession>
<feature type="domain" description="LysM" evidence="1">
    <location>
        <begin position="232"/>
        <end position="277"/>
    </location>
</feature>
<protein>
    <submittedName>
        <fullName evidence="2">LysM peptidoglycan-binding domain-containing protein</fullName>
    </submittedName>
</protein>
<dbReference type="PANTHER" id="PTHR33734:SF22">
    <property type="entry name" value="MEMBRANE-BOUND LYTIC MUREIN TRANSGLYCOSYLASE D"/>
    <property type="match status" value="1"/>
</dbReference>
<dbReference type="CDD" id="cd00118">
    <property type="entry name" value="LysM"/>
    <property type="match status" value="4"/>
</dbReference>
<feature type="domain" description="LysM" evidence="1">
    <location>
        <begin position="106"/>
        <end position="150"/>
    </location>
</feature>
<dbReference type="Gene3D" id="3.10.350.10">
    <property type="entry name" value="LysM domain"/>
    <property type="match status" value="5"/>
</dbReference>
<reference evidence="2" key="1">
    <citation type="submission" date="2023-06" db="EMBL/GenBank/DDBJ databases">
        <title>Robiginitalea aurantiacus sp. nov. and Algoriphagus sediminis sp. nov., isolated from coastal sediment.</title>
        <authorList>
            <person name="Zhou Z.Y."/>
            <person name="An J."/>
            <person name="Jia Y.W."/>
            <person name="Du Z.J."/>
        </authorList>
    </citation>
    <scope>NUCLEOTIDE SEQUENCE</scope>
    <source>
        <strain evidence="2">M39</strain>
    </source>
</reference>
<evidence type="ECO:0000259" key="1">
    <source>
        <dbReference type="PROSITE" id="PS51782"/>
    </source>
</evidence>
<dbReference type="EMBL" id="JAUDUY010000012">
    <property type="protein sequence ID" value="MDM9632621.1"/>
    <property type="molecule type" value="Genomic_DNA"/>
</dbReference>
<evidence type="ECO:0000313" key="3">
    <source>
        <dbReference type="Proteomes" id="UP001174839"/>
    </source>
</evidence>
<dbReference type="SUPFAM" id="SSF54106">
    <property type="entry name" value="LysM domain"/>
    <property type="match status" value="5"/>
</dbReference>
<feature type="domain" description="LysM" evidence="1">
    <location>
        <begin position="31"/>
        <end position="76"/>
    </location>
</feature>
<dbReference type="InterPro" id="IPR028082">
    <property type="entry name" value="Peripla_BP_I"/>
</dbReference>